<name>A0A1H7VGI5_STIAU</name>
<gene>
    <name evidence="3" type="ORF">SAMN05444354_11197</name>
</gene>
<organism evidence="3 4">
    <name type="scientific">Stigmatella aurantiaca</name>
    <dbReference type="NCBI Taxonomy" id="41"/>
    <lineage>
        <taxon>Bacteria</taxon>
        <taxon>Pseudomonadati</taxon>
        <taxon>Myxococcota</taxon>
        <taxon>Myxococcia</taxon>
        <taxon>Myxococcales</taxon>
        <taxon>Cystobacterineae</taxon>
        <taxon>Archangiaceae</taxon>
        <taxon>Stigmatella</taxon>
    </lineage>
</organism>
<dbReference type="AlphaFoldDB" id="A0A1H7VGI5"/>
<feature type="transmembrane region" description="Helical" evidence="1">
    <location>
        <begin position="12"/>
        <end position="34"/>
    </location>
</feature>
<dbReference type="RefSeq" id="WP_075008365.1">
    <property type="nucleotide sequence ID" value="NZ_FOAP01000011.1"/>
</dbReference>
<protein>
    <submittedName>
        <fullName evidence="3">TadE-like protein</fullName>
    </submittedName>
</protein>
<proteinExistence type="predicted"/>
<dbReference type="InterPro" id="IPR012495">
    <property type="entry name" value="TadE-like_dom"/>
</dbReference>
<dbReference type="EMBL" id="FOAP01000011">
    <property type="protein sequence ID" value="SEM08382.1"/>
    <property type="molecule type" value="Genomic_DNA"/>
</dbReference>
<sequence>MSPLRPSARRGAATVEFALIVPVLVAILMFSMYLTELVRAKLKLQELARYAAWEMTSYTLSDFAKAKHAEAFEVAQREAMAEALERYKDMDSVEPNALPGNFVARYADVQGTLANEEIGFFEKGLVLGNSDEGLASEVVGALNRAGNGMLGEWDFNTKGWVTSDVSMRFNNVLLPKNYLDEGTPNGFFQADMFGGQQLDSLALRSRYSLYADAWTMEDGGDAVIRGRRAGAHRGGSEDMPHGLYQQVSRMVFLGVHDELTEHVGILAKVEQFIRQVAPAFLGTFVVSHNYGPTPSGEDEEWSRDCIGPQTGVEAYPANAEGGLNNLDKFSQLDWPRPKCFDTAPFRDQPYERSQYIKLFQARGDYFMGCKNAQSDDPSAPRVSHRGDENLNVVNCE</sequence>
<keyword evidence="1" id="KW-0472">Membrane</keyword>
<evidence type="ECO:0000259" key="2">
    <source>
        <dbReference type="Pfam" id="PF07811"/>
    </source>
</evidence>
<feature type="domain" description="TadE-like" evidence="2">
    <location>
        <begin position="11"/>
        <end position="52"/>
    </location>
</feature>
<keyword evidence="1" id="KW-0812">Transmembrane</keyword>
<evidence type="ECO:0000256" key="1">
    <source>
        <dbReference type="SAM" id="Phobius"/>
    </source>
</evidence>
<keyword evidence="4" id="KW-1185">Reference proteome</keyword>
<keyword evidence="1" id="KW-1133">Transmembrane helix</keyword>
<reference evidence="4" key="1">
    <citation type="submission" date="2016-10" db="EMBL/GenBank/DDBJ databases">
        <authorList>
            <person name="Varghese N."/>
            <person name="Submissions S."/>
        </authorList>
    </citation>
    <scope>NUCLEOTIDE SEQUENCE [LARGE SCALE GENOMIC DNA]</scope>
    <source>
        <strain evidence="4">DSM 17044</strain>
    </source>
</reference>
<dbReference type="Proteomes" id="UP000182719">
    <property type="component" value="Unassembled WGS sequence"/>
</dbReference>
<dbReference type="Pfam" id="PF07811">
    <property type="entry name" value="TadE"/>
    <property type="match status" value="1"/>
</dbReference>
<evidence type="ECO:0000313" key="4">
    <source>
        <dbReference type="Proteomes" id="UP000182719"/>
    </source>
</evidence>
<accession>A0A1H7VGI5</accession>
<evidence type="ECO:0000313" key="3">
    <source>
        <dbReference type="EMBL" id="SEM08382.1"/>
    </source>
</evidence>